<dbReference type="Pfam" id="PF03647">
    <property type="entry name" value="Tmemb_14"/>
    <property type="match status" value="1"/>
</dbReference>
<sequence>MKMNTGFVCLGGGVQVSGLGYNSGLKCGNIRRDGEQLGYFVKTKSVSRRVARVSGCNQTRSVEMALVSASMAKTSTLIYAVLMGAGGFGAFLKTKSKASIISGSISAILLVYAYTKNSIELALGTAIGLSVVFAIRYTKTKKLMPAGILGCISVVFALLFFAALKRI</sequence>
<feature type="transmembrane region" description="Helical" evidence="6">
    <location>
        <begin position="76"/>
        <end position="92"/>
    </location>
</feature>
<keyword evidence="4 6" id="KW-1133">Transmembrane helix</keyword>
<keyword evidence="5 6" id="KW-0472">Membrane</keyword>
<dbReference type="GO" id="GO:0015245">
    <property type="term" value="F:fatty acid transmembrane transporter activity"/>
    <property type="evidence" value="ECO:0007669"/>
    <property type="project" value="TreeGrafter"/>
</dbReference>
<proteinExistence type="inferred from homology"/>
<dbReference type="GO" id="GO:0009706">
    <property type="term" value="C:chloroplast inner membrane"/>
    <property type="evidence" value="ECO:0007669"/>
    <property type="project" value="TreeGrafter"/>
</dbReference>
<comment type="similarity">
    <text evidence="2">Belongs to the TMEM14 family.</text>
</comment>
<evidence type="ECO:0000256" key="2">
    <source>
        <dbReference type="ARBA" id="ARBA00007590"/>
    </source>
</evidence>
<reference evidence="7" key="1">
    <citation type="submission" date="2021-01" db="EMBL/GenBank/DDBJ databases">
        <authorList>
            <person name="Corre E."/>
            <person name="Pelletier E."/>
            <person name="Niang G."/>
            <person name="Scheremetjew M."/>
            <person name="Finn R."/>
            <person name="Kale V."/>
            <person name="Holt S."/>
            <person name="Cochrane G."/>
            <person name="Meng A."/>
            <person name="Brown T."/>
            <person name="Cohen L."/>
        </authorList>
    </citation>
    <scope>NUCLEOTIDE SEQUENCE</scope>
    <source>
        <strain evidence="7">CCMP3278</strain>
    </source>
</reference>
<dbReference type="AlphaFoldDB" id="A0A6T6MC03"/>
<keyword evidence="3 6" id="KW-0812">Transmembrane</keyword>
<evidence type="ECO:0000256" key="3">
    <source>
        <dbReference type="ARBA" id="ARBA00022692"/>
    </source>
</evidence>
<evidence type="ECO:0000256" key="6">
    <source>
        <dbReference type="SAM" id="Phobius"/>
    </source>
</evidence>
<feature type="transmembrane region" description="Helical" evidence="6">
    <location>
        <begin position="143"/>
        <end position="164"/>
    </location>
</feature>
<evidence type="ECO:0000313" key="7">
    <source>
        <dbReference type="EMBL" id="CAD8820973.1"/>
    </source>
</evidence>
<dbReference type="EMBL" id="HBFP01007472">
    <property type="protein sequence ID" value="CAD8820974.1"/>
    <property type="molecule type" value="Transcribed_RNA"/>
</dbReference>
<feature type="transmembrane region" description="Helical" evidence="6">
    <location>
        <begin position="98"/>
        <end position="114"/>
    </location>
</feature>
<gene>
    <name evidence="7" type="ORF">TOLI1172_LOCUS5368</name>
    <name evidence="8" type="ORF">TOLI1172_LOCUS5369</name>
</gene>
<evidence type="ECO:0000256" key="1">
    <source>
        <dbReference type="ARBA" id="ARBA00004370"/>
    </source>
</evidence>
<protein>
    <submittedName>
        <fullName evidence="7">Uncharacterized protein</fullName>
    </submittedName>
</protein>
<dbReference type="InterPro" id="IPR044890">
    <property type="entry name" value="TMEM14_sf"/>
</dbReference>
<dbReference type="PANTHER" id="PTHR12668:SF37">
    <property type="entry name" value="PROTEIN FATTY ACID EXPORT 2, CHLOROPLASTIC"/>
    <property type="match status" value="1"/>
</dbReference>
<dbReference type="EMBL" id="HBFP01007470">
    <property type="protein sequence ID" value="CAD8820973.1"/>
    <property type="molecule type" value="Transcribed_RNA"/>
</dbReference>
<comment type="subcellular location">
    <subcellularLocation>
        <location evidence="1">Membrane</location>
    </subcellularLocation>
</comment>
<evidence type="ECO:0000256" key="4">
    <source>
        <dbReference type="ARBA" id="ARBA00022989"/>
    </source>
</evidence>
<feature type="transmembrane region" description="Helical" evidence="6">
    <location>
        <begin position="121"/>
        <end position="137"/>
    </location>
</feature>
<accession>A0A6T6MC03</accession>
<dbReference type="PANTHER" id="PTHR12668">
    <property type="entry name" value="TRANSMEMBRANE PROTEIN 14, 15"/>
    <property type="match status" value="1"/>
</dbReference>
<dbReference type="InterPro" id="IPR005349">
    <property type="entry name" value="TMEM14"/>
</dbReference>
<name>A0A6T6MC03_9RHOD</name>
<organism evidence="7">
    <name type="scientific">Timspurckia oligopyrenoides</name>
    <dbReference type="NCBI Taxonomy" id="708627"/>
    <lineage>
        <taxon>Eukaryota</taxon>
        <taxon>Rhodophyta</taxon>
        <taxon>Bangiophyceae</taxon>
        <taxon>Porphyridiales</taxon>
        <taxon>Porphyridiaceae</taxon>
        <taxon>Timspurckia</taxon>
    </lineage>
</organism>
<evidence type="ECO:0000256" key="5">
    <source>
        <dbReference type="ARBA" id="ARBA00023136"/>
    </source>
</evidence>
<dbReference type="Gene3D" id="1.10.10.1740">
    <property type="entry name" value="Transmembrane protein 14-like"/>
    <property type="match status" value="1"/>
</dbReference>
<evidence type="ECO:0000313" key="8">
    <source>
        <dbReference type="EMBL" id="CAD8820974.1"/>
    </source>
</evidence>